<dbReference type="AlphaFoldDB" id="A0A0F9A3V1"/>
<dbReference type="EMBL" id="LAZR01048038">
    <property type="protein sequence ID" value="KKK92835.1"/>
    <property type="molecule type" value="Genomic_DNA"/>
</dbReference>
<evidence type="ECO:0000313" key="1">
    <source>
        <dbReference type="EMBL" id="KKK92835.1"/>
    </source>
</evidence>
<proteinExistence type="predicted"/>
<feature type="non-terminal residue" evidence="1">
    <location>
        <position position="1"/>
    </location>
</feature>
<name>A0A0F9A3V1_9ZZZZ</name>
<organism evidence="1">
    <name type="scientific">marine sediment metagenome</name>
    <dbReference type="NCBI Taxonomy" id="412755"/>
    <lineage>
        <taxon>unclassified sequences</taxon>
        <taxon>metagenomes</taxon>
        <taxon>ecological metagenomes</taxon>
    </lineage>
</organism>
<reference evidence="1" key="1">
    <citation type="journal article" date="2015" name="Nature">
        <title>Complex archaea that bridge the gap between prokaryotes and eukaryotes.</title>
        <authorList>
            <person name="Spang A."/>
            <person name="Saw J.H."/>
            <person name="Jorgensen S.L."/>
            <person name="Zaremba-Niedzwiedzka K."/>
            <person name="Martijn J."/>
            <person name="Lind A.E."/>
            <person name="van Eijk R."/>
            <person name="Schleper C."/>
            <person name="Guy L."/>
            <person name="Ettema T.J."/>
        </authorList>
    </citation>
    <scope>NUCLEOTIDE SEQUENCE</scope>
</reference>
<gene>
    <name evidence="1" type="ORF">LCGC14_2698930</name>
</gene>
<sequence>QRGFLPEAKDKIEYSLLLFKGKARWDNVKITKSGSFCRIMTVLNPI</sequence>
<accession>A0A0F9A3V1</accession>
<comment type="caution">
    <text evidence="1">The sequence shown here is derived from an EMBL/GenBank/DDBJ whole genome shotgun (WGS) entry which is preliminary data.</text>
</comment>
<protein>
    <submittedName>
        <fullName evidence="1">Uncharacterized protein</fullName>
    </submittedName>
</protein>